<dbReference type="InterPro" id="IPR002110">
    <property type="entry name" value="Ankyrin_rpt"/>
</dbReference>
<dbReference type="Gene3D" id="1.25.40.20">
    <property type="entry name" value="Ankyrin repeat-containing domain"/>
    <property type="match status" value="1"/>
</dbReference>
<dbReference type="Proteomes" id="UP000046395">
    <property type="component" value="Unassembled WGS sequence"/>
</dbReference>
<dbReference type="AlphaFoldDB" id="A0A5S6QSI2"/>
<sequence>MESSIMEQLGAAKERSLSSPEKHYLLACERGDMATVRDMLKLHGIPEDGESPLNVNCVDPFGRSSLQIAIENDNTEMVQLLLDANVETKDCLLHAIKEENVEAVEIILEHLERIGSFNRENQGVLVNERSTFTPDITPLILAAHMDNYEIIKVLLERGASIDHPHDVHCGCKDCVEKSSQDTLRLSQSRINTYRALASASYICLTTRDPVLKAFELSWELRHLSTIEHQFKLEYLELSQRCQKLAVDLLDQTRSSDELETILNYDSSDQWPTRRHFGQRMELSRLKLAIQFRQKKFVAHPSCQQLLASIWYEGLPGYRTGNIVFQILLVISVSVGFPLLSIAYLVAPKSSLGRFLRKPFIKFLCHVGSYCMFILILILASQRTHHEAIFGALKLSNEGMDEEMARKELRGPPPSLLECMIILWILGLIWVEIKQLWGLGYHTYISNMWNILDFITNTLYVTTITLRVIAYIWVENELKSPETSHLGRTLPRRYWNAWDPTLTSECVFATANIFSSLKVIHMFTINPHLGPLQISLGRMIIDIVKFFFVYSLVIFAFACGLHQLLWYYSWMRSSECQSWSANFPLDKECLQDYKLSCSPKFSSFSNLFVTAETLFWSIFGLVDMDSFRLKEPHRTTEWTGKTMFGTYDVISTVVLLNMLIAMMSNSYQYISNQADVEWKFARSKLWIEYFEETGTIPPPFNIIPSPKTFYHLIRWLGERLLRRHNGAWCRSFRESQRLQRILKNFSQTENKYQLVVRNLVKRYIAHVQHRKQKAEGIVEDEISEVKQEISTFRCELLSILSNAGFNTGLASTTAAERKVHNKRRNGMIERCLMKGFTVDIASRRFARKKSADACRFEDKSDHQNNGKKGRLVRMPLCFTNKLQTTRKRQNSRAGSARRRPIATAVASPRNGQRPLAVCQDESTMDGSSPKGGFHRLRSPRLFRQLAKDSASADLP</sequence>
<evidence type="ECO:0000256" key="10">
    <source>
        <dbReference type="PROSITE-ProRule" id="PRU00023"/>
    </source>
</evidence>
<evidence type="ECO:0000259" key="13">
    <source>
        <dbReference type="SMART" id="SM01420"/>
    </source>
</evidence>
<dbReference type="STRING" id="70415.A0A5S6QSI2"/>
<dbReference type="GO" id="GO:0070679">
    <property type="term" value="F:inositol 1,4,5 trisphosphate binding"/>
    <property type="evidence" value="ECO:0007669"/>
    <property type="project" value="TreeGrafter"/>
</dbReference>
<keyword evidence="5 12" id="KW-1133">Transmembrane helix</keyword>
<evidence type="ECO:0000313" key="14">
    <source>
        <dbReference type="Proteomes" id="UP000046395"/>
    </source>
</evidence>
<dbReference type="Pfam" id="PF08344">
    <property type="entry name" value="TRP_2"/>
    <property type="match status" value="1"/>
</dbReference>
<evidence type="ECO:0000256" key="2">
    <source>
        <dbReference type="ARBA" id="ARBA00022448"/>
    </source>
</evidence>
<dbReference type="InterPro" id="IPR013555">
    <property type="entry name" value="TRP_dom"/>
</dbReference>
<proteinExistence type="predicted"/>
<dbReference type="SMART" id="SM00248">
    <property type="entry name" value="ANK"/>
    <property type="match status" value="2"/>
</dbReference>
<feature type="compositionally biased region" description="Basic residues" evidence="11">
    <location>
        <begin position="883"/>
        <end position="899"/>
    </location>
</feature>
<evidence type="ECO:0000256" key="3">
    <source>
        <dbReference type="ARBA" id="ARBA00022692"/>
    </source>
</evidence>
<dbReference type="PANTHER" id="PTHR10117">
    <property type="entry name" value="TRANSIENT RECEPTOR POTENTIAL CHANNEL"/>
    <property type="match status" value="1"/>
</dbReference>
<evidence type="ECO:0000256" key="1">
    <source>
        <dbReference type="ARBA" id="ARBA00004141"/>
    </source>
</evidence>
<comment type="subcellular location">
    <subcellularLocation>
        <location evidence="1">Membrane</location>
        <topology evidence="1">Multi-pass membrane protein</topology>
    </subcellularLocation>
</comment>
<name>A0A5S6QSI2_TRIMR</name>
<evidence type="ECO:0000256" key="11">
    <source>
        <dbReference type="SAM" id="MobiDB-lite"/>
    </source>
</evidence>
<dbReference type="PRINTS" id="PR01097">
    <property type="entry name" value="TRNSRECEPTRP"/>
</dbReference>
<dbReference type="WBParaSite" id="TMUE_2000010104.1">
    <property type="protein sequence ID" value="TMUE_2000010104.1"/>
    <property type="gene ID" value="WBGene00291415"/>
</dbReference>
<feature type="transmembrane region" description="Helical" evidence="12">
    <location>
        <begin position="545"/>
        <end position="567"/>
    </location>
</feature>
<evidence type="ECO:0000256" key="8">
    <source>
        <dbReference type="ARBA" id="ARBA00023136"/>
    </source>
</evidence>
<feature type="repeat" description="ANK" evidence="10">
    <location>
        <begin position="134"/>
        <end position="166"/>
    </location>
</feature>
<feature type="transmembrane region" description="Helical" evidence="12">
    <location>
        <begin position="358"/>
        <end position="379"/>
    </location>
</feature>
<keyword evidence="8 12" id="KW-0472">Membrane</keyword>
<protein>
    <submittedName>
        <fullName evidence="15">ANK_REP_REGION domain-containing protein</fullName>
    </submittedName>
</protein>
<dbReference type="SUPFAM" id="SSF48403">
    <property type="entry name" value="Ankyrin repeat"/>
    <property type="match status" value="1"/>
</dbReference>
<evidence type="ECO:0000256" key="12">
    <source>
        <dbReference type="SAM" id="Phobius"/>
    </source>
</evidence>
<dbReference type="NCBIfam" id="TIGR00870">
    <property type="entry name" value="trp"/>
    <property type="match status" value="1"/>
</dbReference>
<evidence type="ECO:0000256" key="4">
    <source>
        <dbReference type="ARBA" id="ARBA00022737"/>
    </source>
</evidence>
<dbReference type="Pfam" id="PF00520">
    <property type="entry name" value="Ion_trans"/>
    <property type="match status" value="1"/>
</dbReference>
<keyword evidence="4" id="KW-0677">Repeat</keyword>
<accession>A0A5S6QSI2</accession>
<keyword evidence="14" id="KW-1185">Reference proteome</keyword>
<keyword evidence="2" id="KW-0813">Transport</keyword>
<keyword evidence="7" id="KW-0406">Ion transport</keyword>
<dbReference type="Pfam" id="PF00023">
    <property type="entry name" value="Ank"/>
    <property type="match status" value="1"/>
</dbReference>
<organism evidence="14 15">
    <name type="scientific">Trichuris muris</name>
    <name type="common">Mouse whipworm</name>
    <dbReference type="NCBI Taxonomy" id="70415"/>
    <lineage>
        <taxon>Eukaryota</taxon>
        <taxon>Metazoa</taxon>
        <taxon>Ecdysozoa</taxon>
        <taxon>Nematoda</taxon>
        <taxon>Enoplea</taxon>
        <taxon>Dorylaimia</taxon>
        <taxon>Trichinellida</taxon>
        <taxon>Trichuridae</taxon>
        <taxon>Trichuris</taxon>
    </lineage>
</organism>
<evidence type="ECO:0000256" key="7">
    <source>
        <dbReference type="ARBA" id="ARBA00023065"/>
    </source>
</evidence>
<feature type="region of interest" description="Disordered" evidence="11">
    <location>
        <begin position="883"/>
        <end position="954"/>
    </location>
</feature>
<evidence type="ECO:0000256" key="9">
    <source>
        <dbReference type="ARBA" id="ARBA00023303"/>
    </source>
</evidence>
<keyword evidence="9" id="KW-0407">Ion channel</keyword>
<dbReference type="InterPro" id="IPR002153">
    <property type="entry name" value="TRPC_channel"/>
</dbReference>
<feature type="transmembrane region" description="Helical" evidence="12">
    <location>
        <begin position="322"/>
        <end position="346"/>
    </location>
</feature>
<dbReference type="PANTHER" id="PTHR10117:SF54">
    <property type="entry name" value="TRANSIENT RECEPTOR POTENTIAL-GAMMA PROTEIN"/>
    <property type="match status" value="1"/>
</dbReference>
<keyword evidence="6 10" id="KW-0040">ANK repeat</keyword>
<dbReference type="GO" id="GO:0034703">
    <property type="term" value="C:cation channel complex"/>
    <property type="evidence" value="ECO:0007669"/>
    <property type="project" value="TreeGrafter"/>
</dbReference>
<feature type="transmembrane region" description="Helical" evidence="12">
    <location>
        <begin position="414"/>
        <end position="432"/>
    </location>
</feature>
<feature type="domain" description="Transient receptor ion channel" evidence="13">
    <location>
        <begin position="169"/>
        <end position="231"/>
    </location>
</feature>
<keyword evidence="3 12" id="KW-0812">Transmembrane</keyword>
<dbReference type="PROSITE" id="PS50297">
    <property type="entry name" value="ANK_REP_REGION"/>
    <property type="match status" value="1"/>
</dbReference>
<evidence type="ECO:0000256" key="6">
    <source>
        <dbReference type="ARBA" id="ARBA00023043"/>
    </source>
</evidence>
<dbReference type="GO" id="GO:0051480">
    <property type="term" value="P:regulation of cytosolic calcium ion concentration"/>
    <property type="evidence" value="ECO:0007669"/>
    <property type="project" value="TreeGrafter"/>
</dbReference>
<evidence type="ECO:0000256" key="5">
    <source>
        <dbReference type="ARBA" id="ARBA00022989"/>
    </source>
</evidence>
<reference evidence="15" key="1">
    <citation type="submission" date="2019-12" db="UniProtKB">
        <authorList>
            <consortium name="WormBaseParasite"/>
        </authorList>
    </citation>
    <scope>IDENTIFICATION</scope>
</reference>
<dbReference type="GO" id="GO:0015279">
    <property type="term" value="F:store-operated calcium channel activity"/>
    <property type="evidence" value="ECO:0007669"/>
    <property type="project" value="TreeGrafter"/>
</dbReference>
<dbReference type="InterPro" id="IPR005821">
    <property type="entry name" value="Ion_trans_dom"/>
</dbReference>
<evidence type="ECO:0000313" key="15">
    <source>
        <dbReference type="WBParaSite" id="TMUE_2000010104.1"/>
    </source>
</evidence>
<dbReference type="SMART" id="SM01420">
    <property type="entry name" value="TRP_2"/>
    <property type="match status" value="1"/>
</dbReference>
<dbReference type="InterPro" id="IPR036770">
    <property type="entry name" value="Ankyrin_rpt-contain_sf"/>
</dbReference>
<dbReference type="Pfam" id="PF12796">
    <property type="entry name" value="Ank_2"/>
    <property type="match status" value="1"/>
</dbReference>
<dbReference type="PROSITE" id="PS50088">
    <property type="entry name" value="ANK_REPEAT"/>
    <property type="match status" value="1"/>
</dbReference>
<dbReference type="GO" id="GO:0005886">
    <property type="term" value="C:plasma membrane"/>
    <property type="evidence" value="ECO:0007669"/>
    <property type="project" value="TreeGrafter"/>
</dbReference>